<protein>
    <submittedName>
        <fullName evidence="2">Uncharacterized protein</fullName>
    </submittedName>
</protein>
<feature type="compositionally biased region" description="Polar residues" evidence="1">
    <location>
        <begin position="20"/>
        <end position="58"/>
    </location>
</feature>
<dbReference type="STRING" id="983506.L8WTI3"/>
<evidence type="ECO:0000313" key="2">
    <source>
        <dbReference type="EMBL" id="ELU41446.1"/>
    </source>
</evidence>
<accession>L8WTI3</accession>
<comment type="caution">
    <text evidence="2">The sequence shown here is derived from an EMBL/GenBank/DDBJ whole genome shotgun (WGS) entry which is preliminary data.</text>
</comment>
<gene>
    <name evidence="2" type="ORF">AG1IA_04537</name>
</gene>
<keyword evidence="3" id="KW-1185">Reference proteome</keyword>
<dbReference type="Proteomes" id="UP000011668">
    <property type="component" value="Unassembled WGS sequence"/>
</dbReference>
<feature type="compositionally biased region" description="Polar residues" evidence="1">
    <location>
        <begin position="71"/>
        <end position="91"/>
    </location>
</feature>
<reference evidence="2 3" key="1">
    <citation type="journal article" date="2013" name="Nat. Commun.">
        <title>The evolution and pathogenic mechanisms of the rice sheath blight pathogen.</title>
        <authorList>
            <person name="Zheng A."/>
            <person name="Lin R."/>
            <person name="Xu L."/>
            <person name="Qin P."/>
            <person name="Tang C."/>
            <person name="Ai P."/>
            <person name="Zhang D."/>
            <person name="Liu Y."/>
            <person name="Sun Z."/>
            <person name="Feng H."/>
            <person name="Wang Y."/>
            <person name="Chen Y."/>
            <person name="Liang X."/>
            <person name="Fu R."/>
            <person name="Li Q."/>
            <person name="Zhang J."/>
            <person name="Yu X."/>
            <person name="Xie Z."/>
            <person name="Ding L."/>
            <person name="Guan P."/>
            <person name="Tang J."/>
            <person name="Liang Y."/>
            <person name="Wang S."/>
            <person name="Deng Q."/>
            <person name="Li S."/>
            <person name="Zhu J."/>
            <person name="Wang L."/>
            <person name="Liu H."/>
            <person name="Li P."/>
        </authorList>
    </citation>
    <scope>NUCLEOTIDE SEQUENCE [LARGE SCALE GENOMIC DNA]</scope>
    <source>
        <strain evidence="3">AG-1 IA</strain>
    </source>
</reference>
<feature type="compositionally biased region" description="Gly residues" evidence="1">
    <location>
        <begin position="119"/>
        <end position="132"/>
    </location>
</feature>
<dbReference type="HOGENOM" id="CLU_1251419_0_0_1"/>
<dbReference type="EMBL" id="AFRT01001056">
    <property type="protein sequence ID" value="ELU41446.1"/>
    <property type="molecule type" value="Genomic_DNA"/>
</dbReference>
<sequence length="221" mass="24040">MSFRLIHGCRRVIASSCHMTPATNSRQSSYRPPKRLNSQVNKSGSTQGTSHFSTSAEANSGPIASKRLRRSQSFDSHPSSPTPGGQFNIDPSHTPLDAVNQMDRAPPTHRGDSSRGRPRGLGGFGRGGGGGRAPPRGKGRGAPPVDKKLLSLPALDGPLRDEAYIKQTEINAILPPVKDRWLENPKSTVSNYFSLNFGKQPTYEAREGALEGRRITRYVRI</sequence>
<name>L8WTI3_THACA</name>
<organism evidence="2 3">
    <name type="scientific">Thanatephorus cucumeris (strain AG1-IA)</name>
    <name type="common">Rice sheath blight fungus</name>
    <name type="synonym">Rhizoctonia solani</name>
    <dbReference type="NCBI Taxonomy" id="983506"/>
    <lineage>
        <taxon>Eukaryota</taxon>
        <taxon>Fungi</taxon>
        <taxon>Dikarya</taxon>
        <taxon>Basidiomycota</taxon>
        <taxon>Agaricomycotina</taxon>
        <taxon>Agaricomycetes</taxon>
        <taxon>Cantharellales</taxon>
        <taxon>Ceratobasidiaceae</taxon>
        <taxon>Rhizoctonia</taxon>
        <taxon>Rhizoctonia solani AG-1</taxon>
    </lineage>
</organism>
<evidence type="ECO:0000256" key="1">
    <source>
        <dbReference type="SAM" id="MobiDB-lite"/>
    </source>
</evidence>
<proteinExistence type="predicted"/>
<evidence type="ECO:0000313" key="3">
    <source>
        <dbReference type="Proteomes" id="UP000011668"/>
    </source>
</evidence>
<feature type="compositionally biased region" description="Low complexity" evidence="1">
    <location>
        <begin position="133"/>
        <end position="144"/>
    </location>
</feature>
<feature type="region of interest" description="Disordered" evidence="1">
    <location>
        <begin position="20"/>
        <end position="147"/>
    </location>
</feature>
<dbReference type="AlphaFoldDB" id="L8WTI3"/>
<dbReference type="OrthoDB" id="3061034at2759"/>